<evidence type="ECO:0000256" key="1">
    <source>
        <dbReference type="ARBA" id="ARBA00004173"/>
    </source>
</evidence>
<organism evidence="8 9">
    <name type="scientific">Neohortaea acidophila</name>
    <dbReference type="NCBI Taxonomy" id="245834"/>
    <lineage>
        <taxon>Eukaryota</taxon>
        <taxon>Fungi</taxon>
        <taxon>Dikarya</taxon>
        <taxon>Ascomycota</taxon>
        <taxon>Pezizomycotina</taxon>
        <taxon>Dothideomycetes</taxon>
        <taxon>Dothideomycetidae</taxon>
        <taxon>Mycosphaerellales</taxon>
        <taxon>Teratosphaeriaceae</taxon>
        <taxon>Neohortaea</taxon>
    </lineage>
</organism>
<dbReference type="AlphaFoldDB" id="A0A6A6Q309"/>
<gene>
    <name evidence="8" type="ORF">BDY17DRAFT_291288</name>
</gene>
<dbReference type="GeneID" id="54473647"/>
<dbReference type="GO" id="GO:0003735">
    <property type="term" value="F:structural constituent of ribosome"/>
    <property type="evidence" value="ECO:0007669"/>
    <property type="project" value="InterPro"/>
</dbReference>
<evidence type="ECO:0000256" key="2">
    <source>
        <dbReference type="ARBA" id="ARBA00009512"/>
    </source>
</evidence>
<dbReference type="OrthoDB" id="10259681at2759"/>
<protein>
    <recommendedName>
        <fullName evidence="6">Small ribosomal subunit protein bS6m</fullName>
    </recommendedName>
</protein>
<comment type="function">
    <text evidence="7">Component of the mitochondrial ribosome (mitoribosome), a dedicated translation machinery responsible for the synthesis of mitochondrial genome-encoded proteins, including at least some of the essential transmembrane subunits of the mitochondrial respiratory chain. The mitoribosomes are attached to the mitochondrial inner membrane and translation products are cotranslationally integrated into the membrane.</text>
</comment>
<dbReference type="SUPFAM" id="SSF54995">
    <property type="entry name" value="Ribosomal protein S6"/>
    <property type="match status" value="1"/>
</dbReference>
<evidence type="ECO:0000256" key="4">
    <source>
        <dbReference type="ARBA" id="ARBA00023128"/>
    </source>
</evidence>
<dbReference type="GO" id="GO:0005763">
    <property type="term" value="C:mitochondrial small ribosomal subunit"/>
    <property type="evidence" value="ECO:0007669"/>
    <property type="project" value="TreeGrafter"/>
</dbReference>
<dbReference type="Gene3D" id="3.30.70.60">
    <property type="match status" value="1"/>
</dbReference>
<dbReference type="NCBIfam" id="TIGR00166">
    <property type="entry name" value="S6"/>
    <property type="match status" value="1"/>
</dbReference>
<keyword evidence="9" id="KW-1185">Reference proteome</keyword>
<keyword evidence="3 8" id="KW-0689">Ribosomal protein</keyword>
<evidence type="ECO:0000256" key="3">
    <source>
        <dbReference type="ARBA" id="ARBA00022980"/>
    </source>
</evidence>
<dbReference type="FunFam" id="3.30.70.60:FF:000007">
    <property type="entry name" value="37S ribosomal protein Mrp17"/>
    <property type="match status" value="1"/>
</dbReference>
<dbReference type="InterPro" id="IPR000529">
    <property type="entry name" value="Ribosomal_bS6"/>
</dbReference>
<sequence>MLYELIGVVRPGRQLSEIKEIARTTGNLVLTSGGVVRGISNWGTFLLPHPAKKLGATYHAGHYFILRFDAAPKTQHVVRRTLGLDPRLLRYSLVKMGSKLEEISDVAGRAEWGGGEAGR</sequence>
<dbReference type="InterPro" id="IPR014717">
    <property type="entry name" value="Transl_elong_EF1B/ribsomal_bS6"/>
</dbReference>
<comment type="subcellular location">
    <subcellularLocation>
        <location evidence="1">Mitochondrion</location>
    </subcellularLocation>
</comment>
<accession>A0A6A6Q309</accession>
<dbReference type="PANTHER" id="PTHR21011:SF1">
    <property type="entry name" value="SMALL RIBOSOMAL SUBUNIT PROTEIN BS6M"/>
    <property type="match status" value="1"/>
</dbReference>
<dbReference type="EMBL" id="MU001632">
    <property type="protein sequence ID" value="KAF2486336.1"/>
    <property type="molecule type" value="Genomic_DNA"/>
</dbReference>
<evidence type="ECO:0000256" key="7">
    <source>
        <dbReference type="ARBA" id="ARBA00037226"/>
    </source>
</evidence>
<dbReference type="GO" id="GO:0006412">
    <property type="term" value="P:translation"/>
    <property type="evidence" value="ECO:0007669"/>
    <property type="project" value="InterPro"/>
</dbReference>
<keyword evidence="4" id="KW-0496">Mitochondrion</keyword>
<proteinExistence type="inferred from homology"/>
<dbReference type="RefSeq" id="XP_033592905.1">
    <property type="nucleotide sequence ID" value="XM_033732645.1"/>
</dbReference>
<dbReference type="InterPro" id="IPR035980">
    <property type="entry name" value="Ribosomal_bS6_sf"/>
</dbReference>
<evidence type="ECO:0000313" key="9">
    <source>
        <dbReference type="Proteomes" id="UP000799767"/>
    </source>
</evidence>
<comment type="similarity">
    <text evidence="2">Belongs to the bacterial ribosomal protein bS6 family.</text>
</comment>
<evidence type="ECO:0000256" key="5">
    <source>
        <dbReference type="ARBA" id="ARBA00023274"/>
    </source>
</evidence>
<name>A0A6A6Q309_9PEZI</name>
<keyword evidence="5" id="KW-0687">Ribonucleoprotein</keyword>
<reference evidence="8" key="1">
    <citation type="journal article" date="2020" name="Stud. Mycol.">
        <title>101 Dothideomycetes genomes: a test case for predicting lifestyles and emergence of pathogens.</title>
        <authorList>
            <person name="Haridas S."/>
            <person name="Albert R."/>
            <person name="Binder M."/>
            <person name="Bloem J."/>
            <person name="Labutti K."/>
            <person name="Salamov A."/>
            <person name="Andreopoulos B."/>
            <person name="Baker S."/>
            <person name="Barry K."/>
            <person name="Bills G."/>
            <person name="Bluhm B."/>
            <person name="Cannon C."/>
            <person name="Castanera R."/>
            <person name="Culley D."/>
            <person name="Daum C."/>
            <person name="Ezra D."/>
            <person name="Gonzalez J."/>
            <person name="Henrissat B."/>
            <person name="Kuo A."/>
            <person name="Liang C."/>
            <person name="Lipzen A."/>
            <person name="Lutzoni F."/>
            <person name="Magnuson J."/>
            <person name="Mondo S."/>
            <person name="Nolan M."/>
            <person name="Ohm R."/>
            <person name="Pangilinan J."/>
            <person name="Park H.-J."/>
            <person name="Ramirez L."/>
            <person name="Alfaro M."/>
            <person name="Sun H."/>
            <person name="Tritt A."/>
            <person name="Yoshinaga Y."/>
            <person name="Zwiers L.-H."/>
            <person name="Turgeon B."/>
            <person name="Goodwin S."/>
            <person name="Spatafora J."/>
            <person name="Crous P."/>
            <person name="Grigoriev I."/>
        </authorList>
    </citation>
    <scope>NUCLEOTIDE SEQUENCE</scope>
    <source>
        <strain evidence="8">CBS 113389</strain>
    </source>
</reference>
<dbReference type="GO" id="GO:0070181">
    <property type="term" value="F:small ribosomal subunit rRNA binding"/>
    <property type="evidence" value="ECO:0007669"/>
    <property type="project" value="TreeGrafter"/>
</dbReference>
<dbReference type="Pfam" id="PF01250">
    <property type="entry name" value="Ribosomal_S6"/>
    <property type="match status" value="1"/>
</dbReference>
<evidence type="ECO:0000313" key="8">
    <source>
        <dbReference type="EMBL" id="KAF2486336.1"/>
    </source>
</evidence>
<dbReference type="PANTHER" id="PTHR21011">
    <property type="entry name" value="MITOCHONDRIAL 28S RIBOSOMAL PROTEIN S6"/>
    <property type="match status" value="1"/>
</dbReference>
<dbReference type="Proteomes" id="UP000799767">
    <property type="component" value="Unassembled WGS sequence"/>
</dbReference>
<dbReference type="CDD" id="cd15465">
    <property type="entry name" value="bS6_mito"/>
    <property type="match status" value="1"/>
</dbReference>
<evidence type="ECO:0000256" key="6">
    <source>
        <dbReference type="ARBA" id="ARBA00035170"/>
    </source>
</evidence>